<feature type="region of interest" description="Disordered" evidence="6">
    <location>
        <begin position="1620"/>
        <end position="1644"/>
    </location>
</feature>
<feature type="domain" description="CCHC-type" evidence="7">
    <location>
        <begin position="633"/>
        <end position="647"/>
    </location>
</feature>
<organism evidence="9 10">
    <name type="scientific">Macrostomum lignano</name>
    <dbReference type="NCBI Taxonomy" id="282301"/>
    <lineage>
        <taxon>Eukaryota</taxon>
        <taxon>Metazoa</taxon>
        <taxon>Spiralia</taxon>
        <taxon>Lophotrochozoa</taxon>
        <taxon>Platyhelminthes</taxon>
        <taxon>Rhabditophora</taxon>
        <taxon>Macrostomorpha</taxon>
        <taxon>Macrostomida</taxon>
        <taxon>Macrostomidae</taxon>
        <taxon>Macrostomum</taxon>
    </lineage>
</organism>
<reference evidence="10" key="1">
    <citation type="submission" date="2016-11" db="UniProtKB">
        <authorList>
            <consortium name="WormBaseParasite"/>
        </authorList>
    </citation>
    <scope>IDENTIFICATION</scope>
</reference>
<dbReference type="InterPro" id="IPR001584">
    <property type="entry name" value="Integrase_cat-core"/>
</dbReference>
<dbReference type="InterPro" id="IPR001878">
    <property type="entry name" value="Znf_CCHC"/>
</dbReference>
<dbReference type="InterPro" id="IPR012337">
    <property type="entry name" value="RNaseH-like_sf"/>
</dbReference>
<evidence type="ECO:0000256" key="1">
    <source>
        <dbReference type="ARBA" id="ARBA00022679"/>
    </source>
</evidence>
<evidence type="ECO:0000256" key="4">
    <source>
        <dbReference type="ARBA" id="ARBA00022759"/>
    </source>
</evidence>
<proteinExistence type="predicted"/>
<feature type="compositionally biased region" description="Basic and acidic residues" evidence="6">
    <location>
        <begin position="1635"/>
        <end position="1644"/>
    </location>
</feature>
<keyword evidence="9" id="KW-1185">Reference proteome</keyword>
<name>A0A1I8HTA3_9PLAT</name>
<dbReference type="PANTHER" id="PTHR37984:SF5">
    <property type="entry name" value="PROTEIN NYNRIN-LIKE"/>
    <property type="match status" value="1"/>
</dbReference>
<dbReference type="SUPFAM" id="SSF50630">
    <property type="entry name" value="Acid proteases"/>
    <property type="match status" value="1"/>
</dbReference>
<dbReference type="WBParaSite" id="maker-uti_cns_0007683-snap-gene-0.2-mRNA-1">
    <property type="protein sequence ID" value="maker-uti_cns_0007683-snap-gene-0.2-mRNA-1"/>
    <property type="gene ID" value="maker-uti_cns_0007683-snap-gene-0.2"/>
</dbReference>
<dbReference type="PROSITE" id="PS50158">
    <property type="entry name" value="ZF_CCHC"/>
    <property type="match status" value="1"/>
</dbReference>
<dbReference type="InterPro" id="IPR012340">
    <property type="entry name" value="NA-bd_OB-fold"/>
</dbReference>
<dbReference type="PANTHER" id="PTHR37984">
    <property type="entry name" value="PROTEIN CBG26694"/>
    <property type="match status" value="1"/>
</dbReference>
<evidence type="ECO:0000256" key="3">
    <source>
        <dbReference type="ARBA" id="ARBA00022722"/>
    </source>
</evidence>
<dbReference type="CDD" id="cd00303">
    <property type="entry name" value="retropepsin_like"/>
    <property type="match status" value="1"/>
</dbReference>
<keyword evidence="2" id="KW-0548">Nucleotidyltransferase</keyword>
<keyword evidence="4" id="KW-0255">Endonuclease</keyword>
<evidence type="ECO:0000259" key="7">
    <source>
        <dbReference type="PROSITE" id="PS50158"/>
    </source>
</evidence>
<dbReference type="GO" id="GO:0003676">
    <property type="term" value="F:nucleic acid binding"/>
    <property type="evidence" value="ECO:0007669"/>
    <property type="project" value="InterPro"/>
</dbReference>
<dbReference type="SUPFAM" id="SSF53098">
    <property type="entry name" value="Ribonuclease H-like"/>
    <property type="match status" value="1"/>
</dbReference>
<dbReference type="SUPFAM" id="SSF50249">
    <property type="entry name" value="Nucleic acid-binding proteins"/>
    <property type="match status" value="1"/>
</dbReference>
<dbReference type="PROSITE" id="PS50994">
    <property type="entry name" value="INTEGRASE"/>
    <property type="match status" value="1"/>
</dbReference>
<feature type="region of interest" description="Disordered" evidence="6">
    <location>
        <begin position="1285"/>
        <end position="1354"/>
    </location>
</feature>
<dbReference type="Gene3D" id="2.40.70.10">
    <property type="entry name" value="Acid Proteases"/>
    <property type="match status" value="1"/>
</dbReference>
<keyword evidence="3" id="KW-0540">Nuclease</keyword>
<keyword evidence="4" id="KW-0378">Hydrolase</keyword>
<evidence type="ECO:0000256" key="5">
    <source>
        <dbReference type="PROSITE-ProRule" id="PRU00047"/>
    </source>
</evidence>
<dbReference type="Proteomes" id="UP000095280">
    <property type="component" value="Unplaced"/>
</dbReference>
<dbReference type="GO" id="GO:0008270">
    <property type="term" value="F:zinc ion binding"/>
    <property type="evidence" value="ECO:0007669"/>
    <property type="project" value="UniProtKB-KW"/>
</dbReference>
<sequence length="1644" mass="181287">NPGAHQPDAGACCCASEGGGGGGGGGGGSSGATERKNGFFLMATSDDVISFIAHGQPTRADPETGKKPGSQPAACIDCLAFRERGILPPMFNCCAKEPMLGGKDADRDRCQVCRPAGGPLRLAVTLKAARLSTRGYNLSRVEKRQCGRTLLLLPLLSEALSTDPAISAGRSVDIKLLPRAETGELAQRLRREGLTLLLVAAGWMWRLREPDFIIIINANSLRQAGWGGMMRDGEGSNYVRNEAELPYPFIPISCFSVWAAFRASASDAVPWPATKKGHKSVKAHCDKRTVHLSKLAKVCLDAVLGKVGIEAAYKHLPGWLLFARLCPLRIDSLVAEPVLRLGQNGVQIGLIVEYDETEAAGMTRGFVYLDCTGAHRPELRKASVSIQAPILIRHCDTRILAGYTIAICNRNQVLHYSIAARLRQHNFVSTCLKPQVQEFYYNSKLQDLAFPAALEALRERYTDSSSADKFYIELTVAHQADGEGIQEFCDRLVALATAAKISAPHSDPLVRSRFCYGVLDKNLAEKLITMTQESPKATLQDLLKKAKSFLDIQKLLKPTETSKIRQLEVDEISRLKNRIQELETEAKQRGKFEHEFNSQPTGGFRPQALHTATDKPPRYNAPITGRHAGKRHCFRCGSADHLVAECPGSGAPENGKFSWRHPRQPTQKGSAKVEKELGRISYWSNAYGFIQSLPLGDSVFVHFSQLSSELKDLVPAHQIVGAPVEFIRLADKGKKNDRAVDVVCSNQDVRCSQTVSRAESSSSGYYLQATVGDIKLIGCLDSGSNASIISPEIRDKLLAADPINNRFTAATTVQSASGFNGASSRILGKLVCEVQVANETKPHVFLVIEHSISDTLFGIDFMRNFQINLLVAEGRATAGAQWLVILEPYNFSVEQTPLERLADFDFSVEHRPGESHINADILSRNPKFRPDHFDCPSCSRIPEFQARFGCQSSAVRAVKIGCAKLEKHEASTQTEGYPNQVVHVDHCGPFPESNGMRYLLVLIDRFTSFVEIVPVPDVSAGTTALAILTEWVVRYGTMEQIVSDNGTAFINATVAELTRILEIDMVRITARRPQANGKAERAIQTIKTKVRAVCADRRIGWPLAAKLVGLSIRTTESESTGFTPAKLFFGRELDIPLDLQYNPPPREYYDPESYAHTLHKALVETSATARALRGKAQRRQKRYYDRAVFKPNFEVGELVWVRNPDHRGLDPAVWLGPYRVVQQISERNYRLLPEFIRENPFIRTPNPSHNIYNVDRIKKCIRKPNYQDTIDRFGLKITARLPESRVGNCDEDSPASDSSSDSDMEERGLPYFPVAGLGSNQVQSSENQVQSSEKRLQPGETSVCTGGTQGQPVEDLGQPVLDLLQPRTESGDFVQEPDFLSEKHTQHRVPEVGGNSSTNRLEQVEDGQLSFPVVQYRTCRPTVFGDSVTWALCPTSPWRSLLHHFRTWHRYWQQRRRRPRRRGRRLRCLGGDHSGVTVGAIEPVAVGTSIAPLPPPLVRLLQPGLLIDIRVSAVVKVVTELSAAGQQGEPSRVVGCPLGAVVLTHDATEIGKQIDQLVASLFKQLSHRERLWINPELQEALTNNVVHAFAQGVIVEHVQLGIQLVLQALVQIDVPALNHPGDAGQPNPGSANVEAEVRPAALEH</sequence>
<feature type="compositionally biased region" description="Low complexity" evidence="6">
    <location>
        <begin position="1319"/>
        <end position="1331"/>
    </location>
</feature>
<keyword evidence="1" id="KW-0808">Transferase</keyword>
<dbReference type="Gene3D" id="2.40.50.140">
    <property type="entry name" value="Nucleic acid-binding proteins"/>
    <property type="match status" value="1"/>
</dbReference>
<evidence type="ECO:0000313" key="10">
    <source>
        <dbReference type="WBParaSite" id="maker-uti_cns_0007683-snap-gene-0.2-mRNA-1"/>
    </source>
</evidence>
<dbReference type="InterPro" id="IPR050951">
    <property type="entry name" value="Retrovirus_Pol_polyprotein"/>
</dbReference>
<protein>
    <submittedName>
        <fullName evidence="10">CCHC-type domain-containing protein</fullName>
    </submittedName>
</protein>
<dbReference type="GO" id="GO:0016779">
    <property type="term" value="F:nucleotidyltransferase activity"/>
    <property type="evidence" value="ECO:0007669"/>
    <property type="project" value="UniProtKB-KW"/>
</dbReference>
<dbReference type="GO" id="GO:0004519">
    <property type="term" value="F:endonuclease activity"/>
    <property type="evidence" value="ECO:0007669"/>
    <property type="project" value="UniProtKB-KW"/>
</dbReference>
<evidence type="ECO:0000256" key="6">
    <source>
        <dbReference type="SAM" id="MobiDB-lite"/>
    </source>
</evidence>
<evidence type="ECO:0000259" key="8">
    <source>
        <dbReference type="PROSITE" id="PS50994"/>
    </source>
</evidence>
<keyword evidence="5" id="KW-0479">Metal-binding</keyword>
<dbReference type="Gene3D" id="3.30.420.10">
    <property type="entry name" value="Ribonuclease H-like superfamily/Ribonuclease H"/>
    <property type="match status" value="1"/>
</dbReference>
<accession>A0A1I8HTA3</accession>
<evidence type="ECO:0000256" key="2">
    <source>
        <dbReference type="ARBA" id="ARBA00022695"/>
    </source>
</evidence>
<keyword evidence="5" id="KW-0862">Zinc</keyword>
<feature type="compositionally biased region" description="Acidic residues" evidence="6">
    <location>
        <begin position="1289"/>
        <end position="1304"/>
    </location>
</feature>
<dbReference type="GO" id="GO:0015074">
    <property type="term" value="P:DNA integration"/>
    <property type="evidence" value="ECO:0007669"/>
    <property type="project" value="InterPro"/>
</dbReference>
<dbReference type="InterPro" id="IPR036397">
    <property type="entry name" value="RNaseH_sf"/>
</dbReference>
<dbReference type="InterPro" id="IPR021109">
    <property type="entry name" value="Peptidase_aspartic_dom_sf"/>
</dbReference>
<feature type="domain" description="Integrase catalytic" evidence="8">
    <location>
        <begin position="974"/>
        <end position="1132"/>
    </location>
</feature>
<keyword evidence="5" id="KW-0863">Zinc-finger</keyword>
<dbReference type="Pfam" id="PF00665">
    <property type="entry name" value="rve"/>
    <property type="match status" value="1"/>
</dbReference>
<evidence type="ECO:0000313" key="9">
    <source>
        <dbReference type="Proteomes" id="UP000095280"/>
    </source>
</evidence>
<feature type="region of interest" description="Disordered" evidence="6">
    <location>
        <begin position="595"/>
        <end position="622"/>
    </location>
</feature>